<keyword evidence="1" id="KW-1133">Transmembrane helix</keyword>
<evidence type="ECO:0000313" key="2">
    <source>
        <dbReference type="EMBL" id="MFD1644095.1"/>
    </source>
</evidence>
<evidence type="ECO:0000256" key="1">
    <source>
        <dbReference type="SAM" id="Phobius"/>
    </source>
</evidence>
<gene>
    <name evidence="2" type="ORF">ACFSBL_00195</name>
</gene>
<keyword evidence="1" id="KW-0472">Membrane</keyword>
<dbReference type="AlphaFoldDB" id="A0ABD6DE48"/>
<dbReference type="Proteomes" id="UP001597034">
    <property type="component" value="Unassembled WGS sequence"/>
</dbReference>
<protein>
    <submittedName>
        <fullName evidence="2">Uncharacterized protein</fullName>
    </submittedName>
</protein>
<organism evidence="2 3">
    <name type="scientific">Haloarchaeobius litoreus</name>
    <dbReference type="NCBI Taxonomy" id="755306"/>
    <lineage>
        <taxon>Archaea</taxon>
        <taxon>Methanobacteriati</taxon>
        <taxon>Methanobacteriota</taxon>
        <taxon>Stenosarchaea group</taxon>
        <taxon>Halobacteria</taxon>
        <taxon>Halobacteriales</taxon>
        <taxon>Halorubellaceae</taxon>
        <taxon>Haloarchaeobius</taxon>
    </lineage>
</organism>
<dbReference type="PROSITE" id="PS51257">
    <property type="entry name" value="PROKAR_LIPOPROTEIN"/>
    <property type="match status" value="1"/>
</dbReference>
<comment type="caution">
    <text evidence="2">The sequence shown here is derived from an EMBL/GenBank/DDBJ whole genome shotgun (WGS) entry which is preliminary data.</text>
</comment>
<keyword evidence="3" id="KW-1185">Reference proteome</keyword>
<name>A0ABD6DE48_9EURY</name>
<feature type="transmembrane region" description="Helical" evidence="1">
    <location>
        <begin position="6"/>
        <end position="26"/>
    </location>
</feature>
<sequence>MTARRVYIVQGLTVVTILGFLGVLACSLGQPGYTVTRLAFFAILGGLAVLGAAGVVSRRILPTAVGACGLLLLGLWQAVLWMVIFPVVGILLVATVVIAAQEPTEGPTGG</sequence>
<evidence type="ECO:0000313" key="3">
    <source>
        <dbReference type="Proteomes" id="UP001597034"/>
    </source>
</evidence>
<feature type="transmembrane region" description="Helical" evidence="1">
    <location>
        <begin position="78"/>
        <end position="100"/>
    </location>
</feature>
<dbReference type="RefSeq" id="WP_256399378.1">
    <property type="nucleotide sequence ID" value="NZ_JANHJR010000002.1"/>
</dbReference>
<reference evidence="2 3" key="1">
    <citation type="journal article" date="2019" name="Int. J. Syst. Evol. Microbiol.">
        <title>The Global Catalogue of Microorganisms (GCM) 10K type strain sequencing project: providing services to taxonomists for standard genome sequencing and annotation.</title>
        <authorList>
            <consortium name="The Broad Institute Genomics Platform"/>
            <consortium name="The Broad Institute Genome Sequencing Center for Infectious Disease"/>
            <person name="Wu L."/>
            <person name="Ma J."/>
        </authorList>
    </citation>
    <scope>NUCLEOTIDE SEQUENCE [LARGE SCALE GENOMIC DNA]</scope>
    <source>
        <strain evidence="2 3">CGMCC 1.10390</strain>
    </source>
</reference>
<keyword evidence="1" id="KW-0812">Transmembrane</keyword>
<accession>A0ABD6DE48</accession>
<feature type="transmembrane region" description="Helical" evidence="1">
    <location>
        <begin position="38"/>
        <end position="58"/>
    </location>
</feature>
<dbReference type="EMBL" id="JBHUDO010000001">
    <property type="protein sequence ID" value="MFD1644095.1"/>
    <property type="molecule type" value="Genomic_DNA"/>
</dbReference>
<proteinExistence type="predicted"/>